<sequence>MSEKKSRGQARYDALAYEKKNYFETASEQERRAMFAYAEGYKAFLNEAKTEREACAAAVRMAEEKGFAEYRFGDPLAAGDKRYFVNRGKSVVLFRIGAKNLEEDGLRILVAHIDSPRLDVKQNPLYEEAGMCFLKTHYYGGLKKYQWTALPLALHGVVVLRDGRKVQLCVGEAPDDPVFYIDDLLPHLGGEQMAGKASKVIEGEQLNLVVGGLPCTDEEVKHRVKYTVLDHLNARYGMCEEDFLSAELCAVPALPARDVGFDRALIGAYGHDDRVCAYPALTAVLEGAGGHTALAILADKEEIGSEGNTGMQSKVYEDLMEEICLALGANFRKVRFASKCLSADVTAAYDPNFAGVFERMNAAMLSCGACMSKFTGARGKSGSNDANAEFVGEVRRMFAEAGVVWQTAELGKVDAGGGGTVAKFLANLNIDTVDLGVPVLSMHAPWELVSKADLYGCHRAFLAFLR</sequence>
<reference evidence="11" key="2">
    <citation type="submission" date="2021-04" db="EMBL/GenBank/DDBJ databases">
        <authorList>
            <person name="Gilroy R."/>
        </authorList>
    </citation>
    <scope>NUCLEOTIDE SEQUENCE</scope>
    <source>
        <strain evidence="11">26628</strain>
    </source>
</reference>
<evidence type="ECO:0000256" key="3">
    <source>
        <dbReference type="ARBA" id="ARBA00022438"/>
    </source>
</evidence>
<dbReference type="NCBIfam" id="NF002600">
    <property type="entry name" value="PRK02256.1"/>
    <property type="match status" value="1"/>
</dbReference>
<dbReference type="PANTHER" id="PTHR28570">
    <property type="entry name" value="ASPARTYL AMINOPEPTIDASE"/>
    <property type="match status" value="1"/>
</dbReference>
<dbReference type="SUPFAM" id="SSF53187">
    <property type="entry name" value="Zn-dependent exopeptidases"/>
    <property type="match status" value="1"/>
</dbReference>
<evidence type="ECO:0000256" key="4">
    <source>
        <dbReference type="ARBA" id="ARBA00022670"/>
    </source>
</evidence>
<dbReference type="SUPFAM" id="SSF101821">
    <property type="entry name" value="Aminopeptidase/glucanase lid domain"/>
    <property type="match status" value="1"/>
</dbReference>
<name>A0A9D1VTL4_9FIRM</name>
<reference evidence="11" key="1">
    <citation type="journal article" date="2021" name="PeerJ">
        <title>Extensive microbial diversity within the chicken gut microbiome revealed by metagenomics and culture.</title>
        <authorList>
            <person name="Gilroy R."/>
            <person name="Ravi A."/>
            <person name="Getino M."/>
            <person name="Pursley I."/>
            <person name="Horton D.L."/>
            <person name="Alikhan N.F."/>
            <person name="Baker D."/>
            <person name="Gharbi K."/>
            <person name="Hall N."/>
            <person name="Watson M."/>
            <person name="Adriaenssens E.M."/>
            <person name="Foster-Nyarko E."/>
            <person name="Jarju S."/>
            <person name="Secka A."/>
            <person name="Antonio M."/>
            <person name="Oren A."/>
            <person name="Chaudhuri R.R."/>
            <person name="La Ragione R."/>
            <person name="Hildebrand F."/>
            <person name="Pallen M.J."/>
        </authorList>
    </citation>
    <scope>NUCLEOTIDE SEQUENCE</scope>
    <source>
        <strain evidence="11">26628</strain>
    </source>
</reference>
<evidence type="ECO:0000256" key="10">
    <source>
        <dbReference type="RuleBase" id="RU004387"/>
    </source>
</evidence>
<dbReference type="EC" id="3.4.11.-" evidence="10"/>
<dbReference type="InterPro" id="IPR023358">
    <property type="entry name" value="Peptidase_M18_dom2"/>
</dbReference>
<keyword evidence="5 9" id="KW-0479">Metal-binding</keyword>
<dbReference type="GO" id="GO:0004177">
    <property type="term" value="F:aminopeptidase activity"/>
    <property type="evidence" value="ECO:0007669"/>
    <property type="project" value="UniProtKB-KW"/>
</dbReference>
<dbReference type="GO" id="GO:0006508">
    <property type="term" value="P:proteolysis"/>
    <property type="evidence" value="ECO:0007669"/>
    <property type="project" value="UniProtKB-KW"/>
</dbReference>
<evidence type="ECO:0000256" key="8">
    <source>
        <dbReference type="ARBA" id="ARBA00023049"/>
    </source>
</evidence>
<keyword evidence="4 9" id="KW-0645">Protease</keyword>
<keyword evidence="3 9" id="KW-0031">Aminopeptidase</keyword>
<dbReference type="AlphaFoldDB" id="A0A9D1VTL4"/>
<dbReference type="Proteomes" id="UP000824249">
    <property type="component" value="Unassembled WGS sequence"/>
</dbReference>
<keyword evidence="8 9" id="KW-0482">Metalloprotease</keyword>
<dbReference type="EMBL" id="DXFD01000053">
    <property type="protein sequence ID" value="HIX46739.1"/>
    <property type="molecule type" value="Genomic_DNA"/>
</dbReference>
<evidence type="ECO:0000256" key="2">
    <source>
        <dbReference type="ARBA" id="ARBA00008290"/>
    </source>
</evidence>
<keyword evidence="7 9" id="KW-0862">Zinc</keyword>
<dbReference type="Pfam" id="PF02127">
    <property type="entry name" value="Peptidase_M18"/>
    <property type="match status" value="1"/>
</dbReference>
<dbReference type="GO" id="GO:0008270">
    <property type="term" value="F:zinc ion binding"/>
    <property type="evidence" value="ECO:0007669"/>
    <property type="project" value="InterPro"/>
</dbReference>
<dbReference type="PANTHER" id="PTHR28570:SF2">
    <property type="entry name" value="M18 FAMILY AMINOPEPTIDASE 1-RELATED"/>
    <property type="match status" value="1"/>
</dbReference>
<comment type="cofactor">
    <cofactor evidence="1 10">
        <name>Zn(2+)</name>
        <dbReference type="ChEBI" id="CHEBI:29105"/>
    </cofactor>
</comment>
<evidence type="ECO:0000256" key="5">
    <source>
        <dbReference type="ARBA" id="ARBA00022723"/>
    </source>
</evidence>
<dbReference type="GO" id="GO:0008237">
    <property type="term" value="F:metallopeptidase activity"/>
    <property type="evidence" value="ECO:0007669"/>
    <property type="project" value="UniProtKB-KW"/>
</dbReference>
<protein>
    <recommendedName>
        <fullName evidence="10">M18 family aminopeptidase</fullName>
        <ecNumber evidence="10">3.4.11.-</ecNumber>
    </recommendedName>
</protein>
<proteinExistence type="inferred from homology"/>
<dbReference type="InterPro" id="IPR001948">
    <property type="entry name" value="Peptidase_M18"/>
</dbReference>
<keyword evidence="6 9" id="KW-0378">Hydrolase</keyword>
<dbReference type="GO" id="GO:0005737">
    <property type="term" value="C:cytoplasm"/>
    <property type="evidence" value="ECO:0007669"/>
    <property type="project" value="UniProtKB-ARBA"/>
</dbReference>
<evidence type="ECO:0000256" key="7">
    <source>
        <dbReference type="ARBA" id="ARBA00022833"/>
    </source>
</evidence>
<accession>A0A9D1VTL4</accession>
<comment type="similarity">
    <text evidence="2 9">Belongs to the peptidase M18 family.</text>
</comment>
<evidence type="ECO:0000256" key="6">
    <source>
        <dbReference type="ARBA" id="ARBA00022801"/>
    </source>
</evidence>
<evidence type="ECO:0000313" key="11">
    <source>
        <dbReference type="EMBL" id="HIX46739.1"/>
    </source>
</evidence>
<dbReference type="Gene3D" id="3.40.630.10">
    <property type="entry name" value="Zn peptidases"/>
    <property type="match status" value="1"/>
</dbReference>
<comment type="caution">
    <text evidence="11">The sequence shown here is derived from an EMBL/GenBank/DDBJ whole genome shotgun (WGS) entry which is preliminary data.</text>
</comment>
<organism evidence="11 12">
    <name type="scientific">Candidatus Borkfalkia faecigallinarum</name>
    <dbReference type="NCBI Taxonomy" id="2838509"/>
    <lineage>
        <taxon>Bacteria</taxon>
        <taxon>Bacillati</taxon>
        <taxon>Bacillota</taxon>
        <taxon>Clostridia</taxon>
        <taxon>Christensenellales</taxon>
        <taxon>Christensenellaceae</taxon>
        <taxon>Candidatus Borkfalkia</taxon>
    </lineage>
</organism>
<dbReference type="Gene3D" id="2.30.250.10">
    <property type="entry name" value="Aminopeptidase i, Domain 2"/>
    <property type="match status" value="1"/>
</dbReference>
<dbReference type="PRINTS" id="PR00932">
    <property type="entry name" value="AMINO1PTASE"/>
</dbReference>
<evidence type="ECO:0000256" key="9">
    <source>
        <dbReference type="RuleBase" id="RU004386"/>
    </source>
</evidence>
<gene>
    <name evidence="11" type="ORF">H9737_03505</name>
</gene>
<evidence type="ECO:0000256" key="1">
    <source>
        <dbReference type="ARBA" id="ARBA00001947"/>
    </source>
</evidence>
<evidence type="ECO:0000313" key="12">
    <source>
        <dbReference type="Proteomes" id="UP000824249"/>
    </source>
</evidence>